<dbReference type="SUPFAM" id="SSF52279">
    <property type="entry name" value="Beta-D-glucan exohydrolase, C-terminal domain"/>
    <property type="match status" value="1"/>
</dbReference>
<dbReference type="Gene3D" id="2.60.120.260">
    <property type="entry name" value="Galactose-binding domain-like"/>
    <property type="match status" value="1"/>
</dbReference>
<dbReference type="InterPro" id="IPR011658">
    <property type="entry name" value="PA14_dom"/>
</dbReference>
<dbReference type="InterPro" id="IPR036962">
    <property type="entry name" value="Glyco_hydro_3_N_sf"/>
</dbReference>
<evidence type="ECO:0000256" key="2">
    <source>
        <dbReference type="ARBA" id="ARBA00022801"/>
    </source>
</evidence>
<gene>
    <name evidence="9" type="ORF">FHY64_11245</name>
</gene>
<dbReference type="FunFam" id="2.60.40.10:FF:000495">
    <property type="entry name" value="Periplasmic beta-glucosidase"/>
    <property type="match status" value="1"/>
</dbReference>
<evidence type="ECO:0000259" key="8">
    <source>
        <dbReference type="PROSITE" id="PS51820"/>
    </source>
</evidence>
<dbReference type="SMART" id="SM01217">
    <property type="entry name" value="Fn3_like"/>
    <property type="match status" value="1"/>
</dbReference>
<evidence type="ECO:0000256" key="6">
    <source>
        <dbReference type="ARBA" id="ARBA00032594"/>
    </source>
</evidence>
<organism evidence="9 10">
    <name type="scientific">Pelagovum pacificum</name>
    <dbReference type="NCBI Taxonomy" id="2588711"/>
    <lineage>
        <taxon>Bacteria</taxon>
        <taxon>Pseudomonadati</taxon>
        <taxon>Pseudomonadota</taxon>
        <taxon>Alphaproteobacteria</taxon>
        <taxon>Rhodobacterales</taxon>
        <taxon>Paracoccaceae</taxon>
        <taxon>Pelagovum</taxon>
    </lineage>
</organism>
<evidence type="ECO:0000256" key="3">
    <source>
        <dbReference type="ARBA" id="ARBA00023295"/>
    </source>
</evidence>
<dbReference type="Gene3D" id="3.20.20.300">
    <property type="entry name" value="Glycoside hydrolase, family 3, N-terminal domain"/>
    <property type="match status" value="1"/>
</dbReference>
<dbReference type="OrthoDB" id="9781691at2"/>
<accession>A0A5C5GI47</accession>
<dbReference type="Pfam" id="PF14310">
    <property type="entry name" value="Fn3-like"/>
    <property type="match status" value="1"/>
</dbReference>
<dbReference type="InterPro" id="IPR013783">
    <property type="entry name" value="Ig-like_fold"/>
</dbReference>
<keyword evidence="2 7" id="KW-0378">Hydrolase</keyword>
<dbReference type="SUPFAM" id="SSF56988">
    <property type="entry name" value="Anthrax protective antigen"/>
    <property type="match status" value="1"/>
</dbReference>
<dbReference type="PROSITE" id="PS51820">
    <property type="entry name" value="PA14"/>
    <property type="match status" value="1"/>
</dbReference>
<dbReference type="InterPro" id="IPR019800">
    <property type="entry name" value="Glyco_hydro_3_AS"/>
</dbReference>
<dbReference type="InterPro" id="IPR001764">
    <property type="entry name" value="Glyco_hydro_3_N"/>
</dbReference>
<dbReference type="PANTHER" id="PTHR42715:SF3">
    <property type="entry name" value="BETA-GLUCOSIDASE B-RELATED"/>
    <property type="match status" value="1"/>
</dbReference>
<comment type="caution">
    <text evidence="9">The sequence shown here is derived from an EMBL/GenBank/DDBJ whole genome shotgun (WGS) entry which is preliminary data.</text>
</comment>
<dbReference type="Proteomes" id="UP000314011">
    <property type="component" value="Unassembled WGS sequence"/>
</dbReference>
<dbReference type="Pfam" id="PF01915">
    <property type="entry name" value="Glyco_hydro_3_C"/>
    <property type="match status" value="1"/>
</dbReference>
<dbReference type="Gene3D" id="2.60.40.10">
    <property type="entry name" value="Immunoglobulins"/>
    <property type="match status" value="1"/>
</dbReference>
<dbReference type="GO" id="GO:0009251">
    <property type="term" value="P:glucan catabolic process"/>
    <property type="evidence" value="ECO:0007669"/>
    <property type="project" value="TreeGrafter"/>
</dbReference>
<dbReference type="InterPro" id="IPR050288">
    <property type="entry name" value="Cellulose_deg_GH3"/>
</dbReference>
<dbReference type="InterPro" id="IPR026891">
    <property type="entry name" value="Fn3-like"/>
</dbReference>
<dbReference type="AlphaFoldDB" id="A0A5C5GI47"/>
<protein>
    <recommendedName>
        <fullName evidence="6">Beta-D-glucoside glucohydrolase</fullName>
    </recommendedName>
    <alternativeName>
        <fullName evidence="4">Cellobiase</fullName>
    </alternativeName>
    <alternativeName>
        <fullName evidence="5">Gentiobiase</fullName>
    </alternativeName>
</protein>
<proteinExistence type="inferred from homology"/>
<evidence type="ECO:0000256" key="7">
    <source>
        <dbReference type="RuleBase" id="RU361161"/>
    </source>
</evidence>
<dbReference type="EMBL" id="VFFF01000001">
    <property type="protein sequence ID" value="TNY33807.1"/>
    <property type="molecule type" value="Genomic_DNA"/>
</dbReference>
<evidence type="ECO:0000256" key="5">
    <source>
        <dbReference type="ARBA" id="ARBA00032194"/>
    </source>
</evidence>
<dbReference type="InterPro" id="IPR017853">
    <property type="entry name" value="GH"/>
</dbReference>
<dbReference type="GO" id="GO:0008422">
    <property type="term" value="F:beta-glucosidase activity"/>
    <property type="evidence" value="ECO:0007669"/>
    <property type="project" value="UniProtKB-ARBA"/>
</dbReference>
<evidence type="ECO:0000256" key="4">
    <source>
        <dbReference type="ARBA" id="ARBA00031448"/>
    </source>
</evidence>
<dbReference type="InterPro" id="IPR036881">
    <property type="entry name" value="Glyco_hydro_3_C_sf"/>
</dbReference>
<reference evidence="9 10" key="1">
    <citation type="submission" date="2019-06" db="EMBL/GenBank/DDBJ databases">
        <title>Genome of new Rhodobacteraceae sp. SM1903.</title>
        <authorList>
            <person name="Ren X."/>
        </authorList>
    </citation>
    <scope>NUCLEOTIDE SEQUENCE [LARGE SCALE GENOMIC DNA]</scope>
    <source>
        <strain evidence="9 10">SM1903</strain>
    </source>
</reference>
<dbReference type="Pfam" id="PF00933">
    <property type="entry name" value="Glyco_hydro_3"/>
    <property type="match status" value="1"/>
</dbReference>
<sequence>MSNRIEDLVDRMPLEEQVMLLSGEDFWSLPAIERLDIPKLRVTDGPNGARGGGSLVGGVTAAAFPVGIAIGATWDPALAQQIGGALAEEVHSKGAHVSLAPTVNIHRSVTNGRNFECYSEDPELTAALAVGYVRGLQEGGVSATIKHFAGNESEIERTTMNSEVDERSLREIYLRPFEAAVKEAGTWGIMSSYNKLNGTYTAENEWLLTTVLRQEWGYDGVVMSDWFGSRSTAPTVNAGLDLEMPGPTRDRGDKLVAAVEAGEVDAAMVRERALNVLRLMERTGALDDRTEWTERAEDKAEHRALIRKAGAAGAVLLKNEGTLPLAAPKRVAVIGPNAKVAQIMGGGSAQLNPHYRISPWDGLVERFGAKALTFAQGCQNHRWEPLIEDGLSVDFFDNESLSGEPVHSETMGPSVAFWLEGVAAGKVDAKHFSARITARFTAEEAGTYSFGLHAAAYARMLIDGEEAIDVWDSWTKGRTFFEEGCDEITATRDLAAGQTVEIVVEMRTKPADNLHLTGWRFGVSRRLGDADIAAAAEAAKDADVALVFVGRSGEWDTEGSDLDGIALPGRQDELVSAVAAANPSTVVVLQTGGPVEMPWLDEVPAVLQAWYPGQECGNAIADVLTGDVEPGGRLPQTFPARWSDNPTHSQDPEVYPGLDGKVRYEEGVFIGHRHYEQQGTTPLFPFGFGLGYSTVAVEGLTVSASGDGVEATVSLRNTGERDGSTVVQLYVGERDAPLPRPARELKAFRKVVLAAGESEELTIPLAPRAFAWFDVDAGKWRITGGTYKLYAGLSSADLHCEAAVELSAATLDK</sequence>
<dbReference type="Pfam" id="PF07691">
    <property type="entry name" value="PA14"/>
    <property type="match status" value="1"/>
</dbReference>
<dbReference type="Gene3D" id="3.40.50.1700">
    <property type="entry name" value="Glycoside hydrolase family 3 C-terminal domain"/>
    <property type="match status" value="1"/>
</dbReference>
<keyword evidence="10" id="KW-1185">Reference proteome</keyword>
<comment type="similarity">
    <text evidence="1 7">Belongs to the glycosyl hydrolase 3 family.</text>
</comment>
<evidence type="ECO:0000313" key="10">
    <source>
        <dbReference type="Proteomes" id="UP000314011"/>
    </source>
</evidence>
<evidence type="ECO:0000313" key="9">
    <source>
        <dbReference type="EMBL" id="TNY33807.1"/>
    </source>
</evidence>
<dbReference type="PANTHER" id="PTHR42715">
    <property type="entry name" value="BETA-GLUCOSIDASE"/>
    <property type="match status" value="1"/>
</dbReference>
<feature type="domain" description="PA14" evidence="8">
    <location>
        <begin position="386"/>
        <end position="537"/>
    </location>
</feature>
<dbReference type="SMART" id="SM00758">
    <property type="entry name" value="PA14"/>
    <property type="match status" value="1"/>
</dbReference>
<dbReference type="SUPFAM" id="SSF51445">
    <property type="entry name" value="(Trans)glycosidases"/>
    <property type="match status" value="1"/>
</dbReference>
<dbReference type="InterPro" id="IPR002772">
    <property type="entry name" value="Glyco_hydro_3_C"/>
</dbReference>
<dbReference type="InterPro" id="IPR037524">
    <property type="entry name" value="PA14/GLEYA"/>
</dbReference>
<name>A0A5C5GI47_9RHOB</name>
<keyword evidence="3 7" id="KW-0326">Glycosidase</keyword>
<dbReference type="PRINTS" id="PR00133">
    <property type="entry name" value="GLHYDRLASE3"/>
</dbReference>
<evidence type="ECO:0000256" key="1">
    <source>
        <dbReference type="ARBA" id="ARBA00005336"/>
    </source>
</evidence>
<dbReference type="RefSeq" id="WP_140194553.1">
    <property type="nucleotide sequence ID" value="NZ_CP065915.1"/>
</dbReference>
<dbReference type="PROSITE" id="PS00775">
    <property type="entry name" value="GLYCOSYL_HYDROL_F3"/>
    <property type="match status" value="1"/>
</dbReference>